<accession>A0ABD5ZUB7</accession>
<feature type="region of interest" description="Disordered" evidence="1">
    <location>
        <begin position="72"/>
        <end position="142"/>
    </location>
</feature>
<evidence type="ECO:0000313" key="3">
    <source>
        <dbReference type="Proteomes" id="UP001596434"/>
    </source>
</evidence>
<gene>
    <name evidence="2" type="ORF">ACFQKE_01075</name>
</gene>
<protein>
    <submittedName>
        <fullName evidence="2">DUF5810 domain-containing protein</fullName>
    </submittedName>
</protein>
<dbReference type="RefSeq" id="WP_379702021.1">
    <property type="nucleotide sequence ID" value="NZ_JBHTAT010000001.1"/>
</dbReference>
<keyword evidence="3" id="KW-1185">Reference proteome</keyword>
<name>A0ABD5ZUB7_9EURY</name>
<dbReference type="EMBL" id="JBHTAT010000001">
    <property type="protein sequence ID" value="MFC7253910.1"/>
    <property type="molecule type" value="Genomic_DNA"/>
</dbReference>
<comment type="caution">
    <text evidence="2">The sequence shown here is derived from an EMBL/GenBank/DDBJ whole genome shotgun (WGS) entry which is preliminary data.</text>
</comment>
<dbReference type="GeneID" id="96952200"/>
<organism evidence="2 3">
    <name type="scientific">Haloplanus litoreus</name>
    <dbReference type="NCBI Taxonomy" id="767515"/>
    <lineage>
        <taxon>Archaea</taxon>
        <taxon>Methanobacteriati</taxon>
        <taxon>Methanobacteriota</taxon>
        <taxon>Stenosarchaea group</taxon>
        <taxon>Halobacteria</taxon>
        <taxon>Halobacteriales</taxon>
        <taxon>Haloferacaceae</taxon>
        <taxon>Haloplanus</taxon>
    </lineage>
</organism>
<feature type="compositionally biased region" description="Basic and acidic residues" evidence="1">
    <location>
        <begin position="103"/>
        <end position="116"/>
    </location>
</feature>
<proteinExistence type="predicted"/>
<dbReference type="Proteomes" id="UP001596434">
    <property type="component" value="Unassembled WGS sequence"/>
</dbReference>
<sequence>MGYACPVCETPQRDAEHLANHLAFTAMLHGDAHERWLDERVPEWADLGADDLAPAVADHADETGYDEVFEESIPEGGHAYAHEDHDTPPGGASSTFAADDLDGDARRTLAEAREMTRAMLEADADAGDENEDEGDADDDGKA</sequence>
<evidence type="ECO:0000256" key="1">
    <source>
        <dbReference type="SAM" id="MobiDB-lite"/>
    </source>
</evidence>
<feature type="compositionally biased region" description="Acidic residues" evidence="1">
    <location>
        <begin position="122"/>
        <end position="142"/>
    </location>
</feature>
<evidence type="ECO:0000313" key="2">
    <source>
        <dbReference type="EMBL" id="MFC7253910.1"/>
    </source>
</evidence>
<reference evidence="2 3" key="1">
    <citation type="journal article" date="2019" name="Int. J. Syst. Evol. Microbiol.">
        <title>The Global Catalogue of Microorganisms (GCM) 10K type strain sequencing project: providing services to taxonomists for standard genome sequencing and annotation.</title>
        <authorList>
            <consortium name="The Broad Institute Genomics Platform"/>
            <consortium name="The Broad Institute Genome Sequencing Center for Infectious Disease"/>
            <person name="Wu L."/>
            <person name="Ma J."/>
        </authorList>
    </citation>
    <scope>NUCLEOTIDE SEQUENCE [LARGE SCALE GENOMIC DNA]</scope>
    <source>
        <strain evidence="2 3">GX21</strain>
    </source>
</reference>
<dbReference type="InterPro" id="IPR043833">
    <property type="entry name" value="DUF5810"/>
</dbReference>
<dbReference type="AlphaFoldDB" id="A0ABD5ZUB7"/>
<dbReference type="Pfam" id="PF19126">
    <property type="entry name" value="DUF5810"/>
    <property type="match status" value="1"/>
</dbReference>